<organism evidence="8 9">
    <name type="scientific">Belnapia rosea</name>
    <dbReference type="NCBI Taxonomy" id="938405"/>
    <lineage>
        <taxon>Bacteria</taxon>
        <taxon>Pseudomonadati</taxon>
        <taxon>Pseudomonadota</taxon>
        <taxon>Alphaproteobacteria</taxon>
        <taxon>Acetobacterales</taxon>
        <taxon>Roseomonadaceae</taxon>
        <taxon>Belnapia</taxon>
    </lineage>
</organism>
<dbReference type="Gene3D" id="3.20.20.190">
    <property type="entry name" value="Phosphatidylinositol (PI) phosphodiesterase"/>
    <property type="match status" value="1"/>
</dbReference>
<evidence type="ECO:0000256" key="4">
    <source>
        <dbReference type="ARBA" id="ARBA00022798"/>
    </source>
</evidence>
<evidence type="ECO:0000259" key="7">
    <source>
        <dbReference type="PROSITE" id="PS51704"/>
    </source>
</evidence>
<dbReference type="RefSeq" id="WP_090660761.1">
    <property type="nucleotide sequence ID" value="NZ_FMZX01000001.1"/>
</dbReference>
<name>A0A1G6LGF4_9PROT</name>
<dbReference type="PROSITE" id="PS51704">
    <property type="entry name" value="GP_PDE"/>
    <property type="match status" value="1"/>
</dbReference>
<dbReference type="Pfam" id="PF03009">
    <property type="entry name" value="GDPD"/>
    <property type="match status" value="2"/>
</dbReference>
<dbReference type="InterPro" id="IPR030395">
    <property type="entry name" value="GP_PDE_dom"/>
</dbReference>
<comment type="catalytic activity">
    <reaction evidence="6">
        <text>a sn-glycero-3-phosphodiester + H2O = an alcohol + sn-glycerol 3-phosphate + H(+)</text>
        <dbReference type="Rhea" id="RHEA:12969"/>
        <dbReference type="ChEBI" id="CHEBI:15377"/>
        <dbReference type="ChEBI" id="CHEBI:15378"/>
        <dbReference type="ChEBI" id="CHEBI:30879"/>
        <dbReference type="ChEBI" id="CHEBI:57597"/>
        <dbReference type="ChEBI" id="CHEBI:83408"/>
        <dbReference type="EC" id="3.1.4.46"/>
    </reaction>
</comment>
<reference evidence="8 9" key="1">
    <citation type="submission" date="2016-10" db="EMBL/GenBank/DDBJ databases">
        <authorList>
            <person name="de Groot N.N."/>
        </authorList>
    </citation>
    <scope>NUCLEOTIDE SEQUENCE [LARGE SCALE GENOMIC DNA]</scope>
    <source>
        <strain evidence="8 9">CPCC 100156</strain>
    </source>
</reference>
<dbReference type="STRING" id="938405.SAMN02927895_01864"/>
<proteinExistence type="inferred from homology"/>
<gene>
    <name evidence="8" type="ORF">SAMN04487779_1001866</name>
</gene>
<accession>A0A1G6LGF4</accession>
<dbReference type="GO" id="GO:0006629">
    <property type="term" value="P:lipid metabolic process"/>
    <property type="evidence" value="ECO:0007669"/>
    <property type="project" value="InterPro"/>
</dbReference>
<dbReference type="Proteomes" id="UP000198925">
    <property type="component" value="Unassembled WGS sequence"/>
</dbReference>
<sequence>MSSFNTLDGGVPEVVGHRGASGYRPEHTLEAYKLAIELGADVVEPDIVVTKDGALIARHENELGGTTDVSDRPEFADRETTKIIDGQEITGWFAEDFTLAEIKTLYARERIPEVRPDNTAYDDLYCIPTLDDVINLVKQVEAETGREIGIIPETKHPTFFAQEGRFLDGTPIHQDTSQMVIDALVRAEFTDPERVTIQSFELANLIDLQKEIMPEAGIDLPLVQLLGGSYDLAFNFDPAKAALGADPTIYDELGLDLTMESAINEDLLSAEALQAMARVYAEAIGPYKDYIRPVVELETPVDGDGDGVAEITRQLTGETSSLVEDAHAAGLEVVPYTLRAEESFLSLRPDGTVETLTEEARALIKAGVDGLFTDNPDIGRGAVNQEFEAHGWEGADWNAIAAEATRNFERTGTWYVSGIGFGDPDREAVTDWDAVATEVEANFAATGQWFV</sequence>
<keyword evidence="4" id="KW-0319">Glycerol metabolism</keyword>
<protein>
    <recommendedName>
        <fullName evidence="2">glycerophosphodiester phosphodiesterase</fullName>
        <ecNumber evidence="2">3.1.4.46</ecNumber>
    </recommendedName>
</protein>
<feature type="domain" description="GP-PDE" evidence="7">
    <location>
        <begin position="12"/>
        <end position="383"/>
    </location>
</feature>
<evidence type="ECO:0000313" key="8">
    <source>
        <dbReference type="EMBL" id="SDC41656.1"/>
    </source>
</evidence>
<dbReference type="GO" id="GO:0042597">
    <property type="term" value="C:periplasmic space"/>
    <property type="evidence" value="ECO:0007669"/>
    <property type="project" value="TreeGrafter"/>
</dbReference>
<dbReference type="GO" id="GO:0006071">
    <property type="term" value="P:glycerol metabolic process"/>
    <property type="evidence" value="ECO:0007669"/>
    <property type="project" value="UniProtKB-KW"/>
</dbReference>
<dbReference type="EC" id="3.1.4.46" evidence="2"/>
<comment type="similarity">
    <text evidence="1">Belongs to the glycerophosphoryl diester phosphodiesterase family.</text>
</comment>
<keyword evidence="9" id="KW-1185">Reference proteome</keyword>
<evidence type="ECO:0000256" key="5">
    <source>
        <dbReference type="ARBA" id="ARBA00022801"/>
    </source>
</evidence>
<evidence type="ECO:0000313" key="9">
    <source>
        <dbReference type="Proteomes" id="UP000198925"/>
    </source>
</evidence>
<keyword evidence="5" id="KW-0378">Hydrolase</keyword>
<evidence type="ECO:0000256" key="1">
    <source>
        <dbReference type="ARBA" id="ARBA00007277"/>
    </source>
</evidence>
<dbReference type="AlphaFoldDB" id="A0A1G6LGF4"/>
<dbReference type="EMBL" id="FMZX01000001">
    <property type="protein sequence ID" value="SDC41656.1"/>
    <property type="molecule type" value="Genomic_DNA"/>
</dbReference>
<evidence type="ECO:0000256" key="3">
    <source>
        <dbReference type="ARBA" id="ARBA00022729"/>
    </source>
</evidence>
<dbReference type="InterPro" id="IPR017946">
    <property type="entry name" value="PLC-like_Pdiesterase_TIM-brl"/>
</dbReference>
<keyword evidence="3" id="KW-0732">Signal</keyword>
<dbReference type="PANTHER" id="PTHR43620:SF7">
    <property type="entry name" value="GLYCEROPHOSPHODIESTER PHOSPHODIESTERASE GDPD5-RELATED"/>
    <property type="match status" value="1"/>
</dbReference>
<evidence type="ECO:0000256" key="6">
    <source>
        <dbReference type="ARBA" id="ARBA00047512"/>
    </source>
</evidence>
<dbReference type="SUPFAM" id="SSF51695">
    <property type="entry name" value="PLC-like phosphodiesterases"/>
    <property type="match status" value="1"/>
</dbReference>
<dbReference type="GO" id="GO:0008889">
    <property type="term" value="F:glycerophosphodiester phosphodiesterase activity"/>
    <property type="evidence" value="ECO:0007669"/>
    <property type="project" value="UniProtKB-EC"/>
</dbReference>
<evidence type="ECO:0000256" key="2">
    <source>
        <dbReference type="ARBA" id="ARBA00012247"/>
    </source>
</evidence>
<dbReference type="PANTHER" id="PTHR43620">
    <property type="entry name" value="GLYCEROPHOSPHORYL DIESTER PHOSPHODIESTERASE"/>
    <property type="match status" value="1"/>
</dbReference>